<reference evidence="3 4" key="1">
    <citation type="journal article" date="2023" name="G3 (Bethesda)">
        <title>A chromosome-length genome assembly and annotation of blackberry (Rubus argutus, cv. 'Hillquist').</title>
        <authorList>
            <person name="Bruna T."/>
            <person name="Aryal R."/>
            <person name="Dudchenko O."/>
            <person name="Sargent D.J."/>
            <person name="Mead D."/>
            <person name="Buti M."/>
            <person name="Cavallini A."/>
            <person name="Hytonen T."/>
            <person name="Andres J."/>
            <person name="Pham M."/>
            <person name="Weisz D."/>
            <person name="Mascagni F."/>
            <person name="Usai G."/>
            <person name="Natali L."/>
            <person name="Bassil N."/>
            <person name="Fernandez G.E."/>
            <person name="Lomsadze A."/>
            <person name="Armour M."/>
            <person name="Olukolu B."/>
            <person name="Poorten T."/>
            <person name="Britton C."/>
            <person name="Davik J."/>
            <person name="Ashrafi H."/>
            <person name="Aiden E.L."/>
            <person name="Borodovsky M."/>
            <person name="Worthington M."/>
        </authorList>
    </citation>
    <scope>NUCLEOTIDE SEQUENCE [LARGE SCALE GENOMIC DNA]</scope>
    <source>
        <strain evidence="3">PI 553951</strain>
    </source>
</reference>
<dbReference type="FunFam" id="1.20.5.430:FF:000003">
    <property type="entry name" value="Heat shock factor binding protein"/>
    <property type="match status" value="1"/>
</dbReference>
<comment type="caution">
    <text evidence="3">The sequence shown here is derived from an EMBL/GenBank/DDBJ whole genome shotgun (WGS) entry which is preliminary data.</text>
</comment>
<organism evidence="3 4">
    <name type="scientific">Rubus argutus</name>
    <name type="common">Southern blackberry</name>
    <dbReference type="NCBI Taxonomy" id="59490"/>
    <lineage>
        <taxon>Eukaryota</taxon>
        <taxon>Viridiplantae</taxon>
        <taxon>Streptophyta</taxon>
        <taxon>Embryophyta</taxon>
        <taxon>Tracheophyta</taxon>
        <taxon>Spermatophyta</taxon>
        <taxon>Magnoliopsida</taxon>
        <taxon>eudicotyledons</taxon>
        <taxon>Gunneridae</taxon>
        <taxon>Pentapetalae</taxon>
        <taxon>rosids</taxon>
        <taxon>fabids</taxon>
        <taxon>Rosales</taxon>
        <taxon>Rosaceae</taxon>
        <taxon>Rosoideae</taxon>
        <taxon>Rosoideae incertae sedis</taxon>
        <taxon>Rubus</taxon>
    </lineage>
</organism>
<name>A0AAW1YCL4_RUBAR</name>
<evidence type="ECO:0000256" key="2">
    <source>
        <dbReference type="SAM" id="MobiDB-lite"/>
    </source>
</evidence>
<evidence type="ECO:0000313" key="4">
    <source>
        <dbReference type="Proteomes" id="UP001457282"/>
    </source>
</evidence>
<feature type="region of interest" description="Disordered" evidence="2">
    <location>
        <begin position="54"/>
        <end position="83"/>
    </location>
</feature>
<protein>
    <recommendedName>
        <fullName evidence="5">Heat shock factor-binding protein 1-like</fullName>
    </recommendedName>
</protein>
<dbReference type="PANTHER" id="PTHR19424:SF0">
    <property type="entry name" value="HEAT SHOCK FACTOR BINDING PROTEIN 1"/>
    <property type="match status" value="1"/>
</dbReference>
<dbReference type="Proteomes" id="UP001457282">
    <property type="component" value="Unassembled WGS sequence"/>
</dbReference>
<evidence type="ECO:0008006" key="5">
    <source>
        <dbReference type="Google" id="ProtNLM"/>
    </source>
</evidence>
<dbReference type="EMBL" id="JBEDUW010000002">
    <property type="protein sequence ID" value="KAK9945557.1"/>
    <property type="molecule type" value="Genomic_DNA"/>
</dbReference>
<feature type="compositionally biased region" description="Basic and acidic residues" evidence="2">
    <location>
        <begin position="70"/>
        <end position="83"/>
    </location>
</feature>
<sequence>MDGHDSEDSKQSTADMSAFVQNLLQQMQTRFQSMSDNIMGTRINELERSIGDLRTEMGIEGSPSPAPQSKPEEDGVKQDEVSA</sequence>
<proteinExistence type="inferred from homology"/>
<dbReference type="GO" id="GO:0070370">
    <property type="term" value="P:cellular heat acclimation"/>
    <property type="evidence" value="ECO:0007669"/>
    <property type="project" value="TreeGrafter"/>
</dbReference>
<keyword evidence="4" id="KW-1185">Reference proteome</keyword>
<dbReference type="GO" id="GO:0003714">
    <property type="term" value="F:transcription corepressor activity"/>
    <property type="evidence" value="ECO:0007669"/>
    <property type="project" value="InterPro"/>
</dbReference>
<evidence type="ECO:0000256" key="1">
    <source>
        <dbReference type="ARBA" id="ARBA00006349"/>
    </source>
</evidence>
<dbReference type="InterPro" id="IPR009643">
    <property type="entry name" value="HS1-bd"/>
</dbReference>
<comment type="similarity">
    <text evidence="1">Belongs to the HSBP1 family.</text>
</comment>
<dbReference type="Pfam" id="PF06825">
    <property type="entry name" value="HSBP1"/>
    <property type="match status" value="1"/>
</dbReference>
<gene>
    <name evidence="3" type="ORF">M0R45_011066</name>
</gene>
<dbReference type="Gene3D" id="1.20.5.430">
    <property type="match status" value="1"/>
</dbReference>
<evidence type="ECO:0000313" key="3">
    <source>
        <dbReference type="EMBL" id="KAK9945557.1"/>
    </source>
</evidence>
<dbReference type="GO" id="GO:0005634">
    <property type="term" value="C:nucleus"/>
    <property type="evidence" value="ECO:0007669"/>
    <property type="project" value="TreeGrafter"/>
</dbReference>
<dbReference type="AlphaFoldDB" id="A0AAW1YCL4"/>
<dbReference type="GO" id="GO:0005829">
    <property type="term" value="C:cytosol"/>
    <property type="evidence" value="ECO:0007669"/>
    <property type="project" value="TreeGrafter"/>
</dbReference>
<accession>A0AAW1YCL4</accession>
<dbReference type="PANTHER" id="PTHR19424">
    <property type="entry name" value="HEAT SHOCK FACTOR BINDING PROTEIN 1"/>
    <property type="match status" value="1"/>
</dbReference>